<dbReference type="PROSITE" id="PS01155">
    <property type="entry name" value="ENDONUCLEASE_III_2"/>
    <property type="match status" value="1"/>
</dbReference>
<keyword evidence="13 14" id="KW-0326">Glycosidase</keyword>
<accession>A0A4Y1YJ16</accession>
<evidence type="ECO:0000256" key="5">
    <source>
        <dbReference type="ARBA" id="ARBA00022023"/>
    </source>
</evidence>
<evidence type="ECO:0000256" key="3">
    <source>
        <dbReference type="ARBA" id="ARBA00008343"/>
    </source>
</evidence>
<sequence>MLAEKNIQQTVPQYKQSSYQIVEFPSFADRLVQWQLAHGRHSLPWQGTRDPYVIWISEVMLQQTQVNTVIPYFERFMATFPNVAALAAASVEAVLALWSGLGYYSRGRNLHRTACILQTQYDGKFPKDAASLQQLPGIGRSTAAAIAVFAVGERVAILDGNVKRILARYFGIGTYPSEKKTEQHLWELAEDLLPSTQDHQVLTAYTQGLMDLGALVCTRAQPHCQRCPLQVDCKAYRDNLTATLPAAKPKKILPTKEVAHLILLNQGHVLLTKRPTSGIWGGLWCFPEVTVDQNGIDYCAENLCLQVERQTELAPLNHTFTHFKLTIYPQILRLISHQSSWKKSDRENNYLWVGIEEALTCAIPAPVRKLLLAVQPVLRTFMHE</sequence>
<evidence type="ECO:0000256" key="12">
    <source>
        <dbReference type="ARBA" id="ARBA00023204"/>
    </source>
</evidence>
<comment type="cofactor">
    <cofactor evidence="14">
        <name>[4Fe-4S] cluster</name>
        <dbReference type="ChEBI" id="CHEBI:49883"/>
    </cofactor>
    <text evidence="14">Binds 1 [4Fe-4S] cluster.</text>
</comment>
<dbReference type="InterPro" id="IPR044298">
    <property type="entry name" value="MIG/MutY"/>
</dbReference>
<evidence type="ECO:0000256" key="7">
    <source>
        <dbReference type="ARBA" id="ARBA00022723"/>
    </source>
</evidence>
<dbReference type="SMART" id="SM00478">
    <property type="entry name" value="ENDO3c"/>
    <property type="match status" value="1"/>
</dbReference>
<keyword evidence="10 14" id="KW-0408">Iron</keyword>
<keyword evidence="12" id="KW-0234">DNA repair</keyword>
<evidence type="ECO:0000259" key="15">
    <source>
        <dbReference type="SMART" id="SM00478"/>
    </source>
</evidence>
<evidence type="ECO:0000256" key="13">
    <source>
        <dbReference type="ARBA" id="ARBA00023295"/>
    </source>
</evidence>
<protein>
    <recommendedName>
        <fullName evidence="5 14">Adenine DNA glycosylase</fullName>
        <ecNumber evidence="4 14">3.2.2.31</ecNumber>
    </recommendedName>
</protein>
<dbReference type="InterPro" id="IPR003265">
    <property type="entry name" value="HhH-GPD_domain"/>
</dbReference>
<dbReference type="InterPro" id="IPR023170">
    <property type="entry name" value="HhH_base_excis_C"/>
</dbReference>
<evidence type="ECO:0000256" key="14">
    <source>
        <dbReference type="RuleBase" id="RU365096"/>
    </source>
</evidence>
<comment type="similarity">
    <text evidence="3 14">Belongs to the Nth/MutY family.</text>
</comment>
<dbReference type="GO" id="GO:0032357">
    <property type="term" value="F:oxidized purine DNA binding"/>
    <property type="evidence" value="ECO:0007669"/>
    <property type="project" value="TreeGrafter"/>
</dbReference>
<evidence type="ECO:0000256" key="6">
    <source>
        <dbReference type="ARBA" id="ARBA00022485"/>
    </source>
</evidence>
<dbReference type="GO" id="GO:0034039">
    <property type="term" value="F:8-oxo-7,8-dihydroguanine DNA N-glycosylase activity"/>
    <property type="evidence" value="ECO:0007669"/>
    <property type="project" value="TreeGrafter"/>
</dbReference>
<evidence type="ECO:0000256" key="11">
    <source>
        <dbReference type="ARBA" id="ARBA00023014"/>
    </source>
</evidence>
<comment type="catalytic activity">
    <reaction evidence="1 14">
        <text>Hydrolyzes free adenine bases from 7,8-dihydro-8-oxoguanine:adenine mismatched double-stranded DNA, leaving an apurinic site.</text>
        <dbReference type="EC" id="3.2.2.31"/>
    </reaction>
</comment>
<dbReference type="Gene3D" id="1.10.1670.10">
    <property type="entry name" value="Helix-hairpin-Helix base-excision DNA repair enzymes (C-terminal)"/>
    <property type="match status" value="1"/>
</dbReference>
<keyword evidence="8 14" id="KW-0227">DNA damage</keyword>
<dbReference type="Pfam" id="PF00730">
    <property type="entry name" value="HhH-GPD"/>
    <property type="match status" value="1"/>
</dbReference>
<dbReference type="InterPro" id="IPR015797">
    <property type="entry name" value="NUDIX_hydrolase-like_dom_sf"/>
</dbReference>
<dbReference type="PANTHER" id="PTHR42944:SF1">
    <property type="entry name" value="ADENINE DNA GLYCOSYLASE"/>
    <property type="match status" value="1"/>
</dbReference>
<dbReference type="AlphaFoldDB" id="A0A4Y1YJ16"/>
<dbReference type="KEGG" id="nst:Nstercoris_00319"/>
<dbReference type="SUPFAM" id="SSF55811">
    <property type="entry name" value="Nudix"/>
    <property type="match status" value="1"/>
</dbReference>
<evidence type="ECO:0000313" key="16">
    <source>
        <dbReference type="EMBL" id="BBL34090.1"/>
    </source>
</evidence>
<proteinExistence type="inferred from homology"/>
<evidence type="ECO:0000256" key="10">
    <source>
        <dbReference type="ARBA" id="ARBA00023004"/>
    </source>
</evidence>
<evidence type="ECO:0000256" key="4">
    <source>
        <dbReference type="ARBA" id="ARBA00012045"/>
    </source>
</evidence>
<dbReference type="InterPro" id="IPR005760">
    <property type="entry name" value="A/G_AdeGlyc_MutY"/>
</dbReference>
<reference evidence="16 17" key="1">
    <citation type="submission" date="2019-06" db="EMBL/GenBank/DDBJ databases">
        <title>Nitrosomonas stercoris KYUHI-S whole genome shotgun sequence.</title>
        <authorList>
            <person name="Nakagawa T."/>
            <person name="Tsuchiya Y."/>
            <person name="Takahashi R."/>
        </authorList>
    </citation>
    <scope>NUCLEOTIDE SEQUENCE [LARGE SCALE GENOMIC DNA]</scope>
    <source>
        <strain evidence="16 17">KYUHI-S</strain>
    </source>
</reference>
<dbReference type="InterPro" id="IPR004036">
    <property type="entry name" value="Endonuclease-III-like_CS2"/>
</dbReference>
<keyword evidence="9" id="KW-0378">Hydrolase</keyword>
<dbReference type="InterPro" id="IPR011257">
    <property type="entry name" value="DNA_glycosylase"/>
</dbReference>
<feature type="domain" description="HhH-GPD" evidence="15">
    <location>
        <begin position="60"/>
        <end position="215"/>
    </location>
</feature>
<evidence type="ECO:0000313" key="17">
    <source>
        <dbReference type="Proteomes" id="UP000316473"/>
    </source>
</evidence>
<dbReference type="Pfam" id="PF00633">
    <property type="entry name" value="HHH"/>
    <property type="match status" value="1"/>
</dbReference>
<dbReference type="GO" id="GO:0035485">
    <property type="term" value="F:adenine/guanine mispair binding"/>
    <property type="evidence" value="ECO:0007669"/>
    <property type="project" value="TreeGrafter"/>
</dbReference>
<dbReference type="Gene3D" id="3.90.79.10">
    <property type="entry name" value="Nucleoside Triphosphate Pyrophosphohydrolase"/>
    <property type="match status" value="1"/>
</dbReference>
<keyword evidence="17" id="KW-1185">Reference proteome</keyword>
<dbReference type="NCBIfam" id="TIGR01084">
    <property type="entry name" value="mutY"/>
    <property type="match status" value="1"/>
</dbReference>
<dbReference type="EC" id="3.2.2.31" evidence="4 14"/>
<dbReference type="CDD" id="cd00056">
    <property type="entry name" value="ENDO3c"/>
    <property type="match status" value="1"/>
</dbReference>
<keyword evidence="11" id="KW-0411">Iron-sulfur</keyword>
<dbReference type="GO" id="GO:0006284">
    <property type="term" value="P:base-excision repair"/>
    <property type="evidence" value="ECO:0007669"/>
    <property type="project" value="UniProtKB-UniRule"/>
</dbReference>
<dbReference type="GO" id="GO:0000701">
    <property type="term" value="F:purine-specific mismatch base pair DNA N-glycosylase activity"/>
    <property type="evidence" value="ECO:0007669"/>
    <property type="project" value="UniProtKB-EC"/>
</dbReference>
<dbReference type="SUPFAM" id="SSF48150">
    <property type="entry name" value="DNA-glycosylase"/>
    <property type="match status" value="1"/>
</dbReference>
<evidence type="ECO:0000256" key="8">
    <source>
        <dbReference type="ARBA" id="ARBA00022763"/>
    </source>
</evidence>
<evidence type="ECO:0000256" key="1">
    <source>
        <dbReference type="ARBA" id="ARBA00000843"/>
    </source>
</evidence>
<dbReference type="GO" id="GO:0006298">
    <property type="term" value="P:mismatch repair"/>
    <property type="evidence" value="ECO:0007669"/>
    <property type="project" value="TreeGrafter"/>
</dbReference>
<dbReference type="Gene3D" id="1.10.340.30">
    <property type="entry name" value="Hypothetical protein, domain 2"/>
    <property type="match status" value="1"/>
</dbReference>
<dbReference type="InterPro" id="IPR000445">
    <property type="entry name" value="HhH_motif"/>
</dbReference>
<dbReference type="InterPro" id="IPR029119">
    <property type="entry name" value="MutY_C"/>
</dbReference>
<evidence type="ECO:0000256" key="9">
    <source>
        <dbReference type="ARBA" id="ARBA00022801"/>
    </source>
</evidence>
<dbReference type="FunFam" id="1.10.340.30:FF:000002">
    <property type="entry name" value="Adenine DNA glycosylase"/>
    <property type="match status" value="1"/>
</dbReference>
<dbReference type="GO" id="GO:0051539">
    <property type="term" value="F:4 iron, 4 sulfur cluster binding"/>
    <property type="evidence" value="ECO:0007669"/>
    <property type="project" value="UniProtKB-UniRule"/>
</dbReference>
<dbReference type="CDD" id="cd03431">
    <property type="entry name" value="NUDIX_DNA_Glycosylase_C-MutY"/>
    <property type="match status" value="1"/>
</dbReference>
<dbReference type="PANTHER" id="PTHR42944">
    <property type="entry name" value="ADENINE DNA GLYCOSYLASE"/>
    <property type="match status" value="1"/>
</dbReference>
<keyword evidence="6" id="KW-0004">4Fe-4S</keyword>
<organism evidence="16 17">
    <name type="scientific">Nitrosomonas stercoris</name>
    <dbReference type="NCBI Taxonomy" id="1444684"/>
    <lineage>
        <taxon>Bacteria</taxon>
        <taxon>Pseudomonadati</taxon>
        <taxon>Pseudomonadota</taxon>
        <taxon>Betaproteobacteria</taxon>
        <taxon>Nitrosomonadales</taxon>
        <taxon>Nitrosomonadaceae</taxon>
        <taxon>Nitrosomonas</taxon>
    </lineage>
</organism>
<dbReference type="Pfam" id="PF14815">
    <property type="entry name" value="NUDIX_4"/>
    <property type="match status" value="1"/>
</dbReference>
<comment type="function">
    <text evidence="2">Adenine glycosylase active on G-A mispairs. MutY also corrects error-prone DNA synthesis past GO lesions which are due to the oxidatively damaged form of guanine: 7,8-dihydro-8-oxoguanine (8-oxo-dGTP).</text>
</comment>
<dbReference type="Proteomes" id="UP000316473">
    <property type="component" value="Chromosome"/>
</dbReference>
<keyword evidence="7" id="KW-0479">Metal-binding</keyword>
<dbReference type="GO" id="GO:0046872">
    <property type="term" value="F:metal ion binding"/>
    <property type="evidence" value="ECO:0007669"/>
    <property type="project" value="UniProtKB-UniRule"/>
</dbReference>
<gene>
    <name evidence="16" type="ORF">Nstercoris_00319</name>
</gene>
<name>A0A4Y1YJ16_9PROT</name>
<dbReference type="EMBL" id="AP019755">
    <property type="protein sequence ID" value="BBL34090.1"/>
    <property type="molecule type" value="Genomic_DNA"/>
</dbReference>
<evidence type="ECO:0000256" key="2">
    <source>
        <dbReference type="ARBA" id="ARBA00002933"/>
    </source>
</evidence>